<keyword evidence="14" id="KW-1185">Reference proteome</keyword>
<keyword evidence="4 9" id="KW-0460">Magnesium</keyword>
<dbReference type="NCBIfam" id="TIGR00693">
    <property type="entry name" value="thiE"/>
    <property type="match status" value="1"/>
</dbReference>
<dbReference type="HAMAP" id="MF_00097">
    <property type="entry name" value="TMP_synthase"/>
    <property type="match status" value="1"/>
</dbReference>
<sequence length="217" mass="23124">MHDRRDRARSLIRGLYAITDAELMPELDFVTRAEAALRGGARILQYRDKSADIEKRQRQAIGLLSVCIRHGATLVINDDVLLARRIGAPAVHLGQGDMSIQDARAVLGPEVLIGVSCHNSLELAIKAQLAGADYLAFGAFHASSTKPEAVIAAPELLHSARRQLSLPLVAIGGVTPENGGFLLRAGADALAVVSGIFAAEDIEAAARRFARLFSSQA</sequence>
<evidence type="ECO:0000259" key="12">
    <source>
        <dbReference type="Pfam" id="PF02581"/>
    </source>
</evidence>
<dbReference type="InterPro" id="IPR022998">
    <property type="entry name" value="ThiamineP_synth_TenI"/>
</dbReference>
<dbReference type="Proteomes" id="UP001446205">
    <property type="component" value="Unassembled WGS sequence"/>
</dbReference>
<organism evidence="13 14">
    <name type="scientific">Thermithiobacillus plumbiphilus</name>
    <dbReference type="NCBI Taxonomy" id="1729899"/>
    <lineage>
        <taxon>Bacteria</taxon>
        <taxon>Pseudomonadati</taxon>
        <taxon>Pseudomonadota</taxon>
        <taxon>Acidithiobacillia</taxon>
        <taxon>Acidithiobacillales</taxon>
        <taxon>Thermithiobacillaceae</taxon>
        <taxon>Thermithiobacillus</taxon>
    </lineage>
</organism>
<keyword evidence="5 9" id="KW-0784">Thiamine biosynthesis</keyword>
<reference evidence="13 14" key="1">
    <citation type="submission" date="2024-04" db="EMBL/GenBank/DDBJ databases">
        <authorList>
            <person name="Abashina T."/>
            <person name="Shaikin A."/>
        </authorList>
    </citation>
    <scope>NUCLEOTIDE SEQUENCE [LARGE SCALE GENOMIC DNA]</scope>
    <source>
        <strain evidence="13 14">AAFK</strain>
    </source>
</reference>
<comment type="cofactor">
    <cofactor evidence="9">
        <name>Mg(2+)</name>
        <dbReference type="ChEBI" id="CHEBI:18420"/>
    </cofactor>
    <text evidence="9">Binds 1 Mg(2+) ion per subunit.</text>
</comment>
<keyword evidence="2 9" id="KW-0808">Transferase</keyword>
<feature type="binding site" evidence="9">
    <location>
        <begin position="193"/>
        <end position="194"/>
    </location>
    <ligand>
        <name>2-[(2R,5Z)-2-carboxy-4-methylthiazol-5(2H)-ylidene]ethyl phosphate</name>
        <dbReference type="ChEBI" id="CHEBI:62899"/>
    </ligand>
</feature>
<protein>
    <recommendedName>
        <fullName evidence="9">Thiamine-phosphate synthase</fullName>
        <shortName evidence="9">TP synthase</shortName>
        <shortName evidence="9">TPS</shortName>
        <ecNumber evidence="9">2.5.1.3</ecNumber>
    </recommendedName>
    <alternativeName>
        <fullName evidence="9">Thiamine-phosphate pyrophosphorylase</fullName>
        <shortName evidence="9">TMP pyrophosphorylase</shortName>
        <shortName evidence="9">TMP-PPase</shortName>
    </alternativeName>
</protein>
<evidence type="ECO:0000256" key="1">
    <source>
        <dbReference type="ARBA" id="ARBA00005165"/>
    </source>
</evidence>
<evidence type="ECO:0000256" key="11">
    <source>
        <dbReference type="RuleBase" id="RU004253"/>
    </source>
</evidence>
<dbReference type="InterPro" id="IPR013785">
    <property type="entry name" value="Aldolase_TIM"/>
</dbReference>
<evidence type="ECO:0000256" key="10">
    <source>
        <dbReference type="RuleBase" id="RU003826"/>
    </source>
</evidence>
<evidence type="ECO:0000256" key="8">
    <source>
        <dbReference type="ARBA" id="ARBA00047883"/>
    </source>
</evidence>
<comment type="similarity">
    <text evidence="9 10">Belongs to the thiamine-phosphate synthase family.</text>
</comment>
<dbReference type="GO" id="GO:0004789">
    <property type="term" value="F:thiamine-phosphate diphosphorylase activity"/>
    <property type="evidence" value="ECO:0007669"/>
    <property type="project" value="UniProtKB-EC"/>
</dbReference>
<dbReference type="Pfam" id="PF02581">
    <property type="entry name" value="TMP-TENI"/>
    <property type="match status" value="1"/>
</dbReference>
<comment type="catalytic activity">
    <reaction evidence="8 9 10">
        <text>2-[(2R,5Z)-2-carboxy-4-methylthiazol-5(2H)-ylidene]ethyl phosphate + 4-amino-2-methyl-5-(diphosphooxymethyl)pyrimidine + 2 H(+) = thiamine phosphate + CO2 + diphosphate</text>
        <dbReference type="Rhea" id="RHEA:47844"/>
        <dbReference type="ChEBI" id="CHEBI:15378"/>
        <dbReference type="ChEBI" id="CHEBI:16526"/>
        <dbReference type="ChEBI" id="CHEBI:33019"/>
        <dbReference type="ChEBI" id="CHEBI:37575"/>
        <dbReference type="ChEBI" id="CHEBI:57841"/>
        <dbReference type="ChEBI" id="CHEBI:62899"/>
        <dbReference type="EC" id="2.5.1.3"/>
    </reaction>
</comment>
<evidence type="ECO:0000256" key="7">
    <source>
        <dbReference type="ARBA" id="ARBA00047851"/>
    </source>
</evidence>
<feature type="binding site" evidence="9">
    <location>
        <position position="146"/>
    </location>
    <ligand>
        <name>4-amino-2-methyl-5-(diphosphooxymethyl)pyrimidine</name>
        <dbReference type="ChEBI" id="CHEBI:57841"/>
    </ligand>
</feature>
<evidence type="ECO:0000313" key="14">
    <source>
        <dbReference type="Proteomes" id="UP001446205"/>
    </source>
</evidence>
<evidence type="ECO:0000256" key="9">
    <source>
        <dbReference type="HAMAP-Rule" id="MF_00097"/>
    </source>
</evidence>
<dbReference type="Gene3D" id="3.20.20.70">
    <property type="entry name" value="Aldolase class I"/>
    <property type="match status" value="1"/>
</dbReference>
<dbReference type="InterPro" id="IPR036206">
    <property type="entry name" value="ThiamineP_synth_sf"/>
</dbReference>
<gene>
    <name evidence="9 13" type="primary">thiE</name>
    <name evidence="13" type="ORF">WOB96_08720</name>
</gene>
<evidence type="ECO:0000256" key="3">
    <source>
        <dbReference type="ARBA" id="ARBA00022723"/>
    </source>
</evidence>
<feature type="binding site" evidence="9">
    <location>
        <position position="77"/>
    </location>
    <ligand>
        <name>4-amino-2-methyl-5-(diphosphooxymethyl)pyrimidine</name>
        <dbReference type="ChEBI" id="CHEBI:57841"/>
    </ligand>
</feature>
<keyword evidence="3 9" id="KW-0479">Metal-binding</keyword>
<feature type="domain" description="Thiamine phosphate synthase/TenI" evidence="12">
    <location>
        <begin position="15"/>
        <end position="196"/>
    </location>
</feature>
<dbReference type="PANTHER" id="PTHR20857:SF15">
    <property type="entry name" value="THIAMINE-PHOSPHATE SYNTHASE"/>
    <property type="match status" value="1"/>
</dbReference>
<evidence type="ECO:0000256" key="4">
    <source>
        <dbReference type="ARBA" id="ARBA00022842"/>
    </source>
</evidence>
<dbReference type="EMBL" id="JBBPCO010000008">
    <property type="protein sequence ID" value="MEK8089850.1"/>
    <property type="molecule type" value="Genomic_DNA"/>
</dbReference>
<feature type="binding site" evidence="9">
    <location>
        <position position="97"/>
    </location>
    <ligand>
        <name>Mg(2+)</name>
        <dbReference type="ChEBI" id="CHEBI:18420"/>
    </ligand>
</feature>
<evidence type="ECO:0000256" key="6">
    <source>
        <dbReference type="ARBA" id="ARBA00047334"/>
    </source>
</evidence>
<feature type="binding site" evidence="9">
    <location>
        <position position="78"/>
    </location>
    <ligand>
        <name>Mg(2+)</name>
        <dbReference type="ChEBI" id="CHEBI:18420"/>
    </ligand>
</feature>
<dbReference type="CDD" id="cd00564">
    <property type="entry name" value="TMP_TenI"/>
    <property type="match status" value="1"/>
</dbReference>
<comment type="catalytic activity">
    <reaction evidence="6 9 10">
        <text>4-methyl-5-(2-phosphooxyethyl)-thiazole + 4-amino-2-methyl-5-(diphosphooxymethyl)pyrimidine + H(+) = thiamine phosphate + diphosphate</text>
        <dbReference type="Rhea" id="RHEA:22328"/>
        <dbReference type="ChEBI" id="CHEBI:15378"/>
        <dbReference type="ChEBI" id="CHEBI:33019"/>
        <dbReference type="ChEBI" id="CHEBI:37575"/>
        <dbReference type="ChEBI" id="CHEBI:57841"/>
        <dbReference type="ChEBI" id="CHEBI:58296"/>
        <dbReference type="EC" id="2.5.1.3"/>
    </reaction>
</comment>
<feature type="binding site" evidence="9">
    <location>
        <begin position="143"/>
        <end position="145"/>
    </location>
    <ligand>
        <name>2-[(2R,5Z)-2-carboxy-4-methylthiazol-5(2H)-ylidene]ethyl phosphate</name>
        <dbReference type="ChEBI" id="CHEBI:62899"/>
    </ligand>
</feature>
<evidence type="ECO:0000256" key="5">
    <source>
        <dbReference type="ARBA" id="ARBA00022977"/>
    </source>
</evidence>
<comment type="pathway">
    <text evidence="1 9 11">Cofactor biosynthesis; thiamine diphosphate biosynthesis; thiamine phosphate from 4-amino-2-methyl-5-diphosphomethylpyrimidine and 4-methyl-5-(2-phosphoethyl)-thiazole: step 1/1.</text>
</comment>
<proteinExistence type="inferred from homology"/>
<accession>A0ABU9DAY2</accession>
<dbReference type="InterPro" id="IPR034291">
    <property type="entry name" value="TMP_synthase"/>
</dbReference>
<feature type="binding site" evidence="9">
    <location>
        <position position="116"/>
    </location>
    <ligand>
        <name>4-amino-2-methyl-5-(diphosphooxymethyl)pyrimidine</name>
        <dbReference type="ChEBI" id="CHEBI:57841"/>
    </ligand>
</feature>
<comment type="catalytic activity">
    <reaction evidence="7 9 10">
        <text>2-(2-carboxy-4-methylthiazol-5-yl)ethyl phosphate + 4-amino-2-methyl-5-(diphosphooxymethyl)pyrimidine + 2 H(+) = thiamine phosphate + CO2 + diphosphate</text>
        <dbReference type="Rhea" id="RHEA:47848"/>
        <dbReference type="ChEBI" id="CHEBI:15378"/>
        <dbReference type="ChEBI" id="CHEBI:16526"/>
        <dbReference type="ChEBI" id="CHEBI:33019"/>
        <dbReference type="ChEBI" id="CHEBI:37575"/>
        <dbReference type="ChEBI" id="CHEBI:57841"/>
        <dbReference type="ChEBI" id="CHEBI:62890"/>
        <dbReference type="EC" id="2.5.1.3"/>
    </reaction>
</comment>
<dbReference type="RefSeq" id="WP_341370908.1">
    <property type="nucleotide sequence ID" value="NZ_JBBPCO010000008.1"/>
</dbReference>
<feature type="binding site" evidence="9">
    <location>
        <position position="173"/>
    </location>
    <ligand>
        <name>2-[(2R,5Z)-2-carboxy-4-methylthiazol-5(2H)-ylidene]ethyl phosphate</name>
        <dbReference type="ChEBI" id="CHEBI:62899"/>
    </ligand>
</feature>
<dbReference type="PANTHER" id="PTHR20857">
    <property type="entry name" value="THIAMINE-PHOSPHATE PYROPHOSPHORYLASE"/>
    <property type="match status" value="1"/>
</dbReference>
<name>A0ABU9DAY2_9PROT</name>
<comment type="caution">
    <text evidence="13">The sequence shown here is derived from an EMBL/GenBank/DDBJ whole genome shotgun (WGS) entry which is preliminary data.</text>
</comment>
<dbReference type="SUPFAM" id="SSF51391">
    <property type="entry name" value="Thiamin phosphate synthase"/>
    <property type="match status" value="1"/>
</dbReference>
<evidence type="ECO:0000256" key="2">
    <source>
        <dbReference type="ARBA" id="ARBA00022679"/>
    </source>
</evidence>
<feature type="binding site" evidence="9">
    <location>
        <begin position="45"/>
        <end position="49"/>
    </location>
    <ligand>
        <name>4-amino-2-methyl-5-(diphosphooxymethyl)pyrimidine</name>
        <dbReference type="ChEBI" id="CHEBI:57841"/>
    </ligand>
</feature>
<dbReference type="EC" id="2.5.1.3" evidence="9"/>
<evidence type="ECO:0000313" key="13">
    <source>
        <dbReference type="EMBL" id="MEK8089850.1"/>
    </source>
</evidence>
<comment type="function">
    <text evidence="9">Condenses 4-methyl-5-(beta-hydroxyethyl)thiazole monophosphate (THZ-P) and 2-methyl-4-amino-5-hydroxymethyl pyrimidine pyrophosphate (HMP-PP) to form thiamine monophosphate (TMP).</text>
</comment>